<dbReference type="KEGG" id="hro:HELRODRAFT_162572"/>
<dbReference type="InterPro" id="IPR018787">
    <property type="entry name" value="DUF2371_TMEM200"/>
</dbReference>
<keyword evidence="3 7" id="KW-0812">Transmembrane</keyword>
<keyword evidence="5 7" id="KW-0472">Membrane</keyword>
<evidence type="ECO:0000256" key="2">
    <source>
        <dbReference type="ARBA" id="ARBA00005308"/>
    </source>
</evidence>
<evidence type="ECO:0000256" key="1">
    <source>
        <dbReference type="ARBA" id="ARBA00004141"/>
    </source>
</evidence>
<feature type="compositionally biased region" description="Acidic residues" evidence="6">
    <location>
        <begin position="363"/>
        <end position="372"/>
    </location>
</feature>
<dbReference type="GeneID" id="20199647"/>
<comment type="similarity">
    <text evidence="2">Belongs to the TMEM200 family.</text>
</comment>
<dbReference type="PANTHER" id="PTHR31815">
    <property type="entry name" value="AGAP005329-PA"/>
    <property type="match status" value="1"/>
</dbReference>
<feature type="transmembrane region" description="Helical" evidence="7">
    <location>
        <begin position="204"/>
        <end position="228"/>
    </location>
</feature>
<dbReference type="Proteomes" id="UP000015101">
    <property type="component" value="Unassembled WGS sequence"/>
</dbReference>
<dbReference type="RefSeq" id="XP_009022986.1">
    <property type="nucleotide sequence ID" value="XM_009024738.1"/>
</dbReference>
<feature type="transmembrane region" description="Helical" evidence="7">
    <location>
        <begin position="68"/>
        <end position="96"/>
    </location>
</feature>
<evidence type="ECO:0000313" key="9">
    <source>
        <dbReference type="EnsemblMetazoa" id="HelroP162572"/>
    </source>
</evidence>
<feature type="region of interest" description="Disordered" evidence="6">
    <location>
        <begin position="267"/>
        <end position="290"/>
    </location>
</feature>
<dbReference type="EMBL" id="KB097143">
    <property type="protein sequence ID" value="ESN99085.1"/>
    <property type="molecule type" value="Genomic_DNA"/>
</dbReference>
<evidence type="ECO:0000256" key="5">
    <source>
        <dbReference type="ARBA" id="ARBA00023136"/>
    </source>
</evidence>
<evidence type="ECO:0000256" key="4">
    <source>
        <dbReference type="ARBA" id="ARBA00022989"/>
    </source>
</evidence>
<proteinExistence type="inferred from homology"/>
<accession>T1ESU7</accession>
<dbReference type="PANTHER" id="PTHR31815:SF1">
    <property type="entry name" value="TRANSMEMBRANE PROTEIN 200C"/>
    <property type="match status" value="1"/>
</dbReference>
<dbReference type="InParanoid" id="T1ESU7"/>
<evidence type="ECO:0000256" key="6">
    <source>
        <dbReference type="SAM" id="MobiDB-lite"/>
    </source>
</evidence>
<comment type="subcellular location">
    <subcellularLocation>
        <location evidence="1">Membrane</location>
        <topology evidence="1">Multi-pass membrane protein</topology>
    </subcellularLocation>
</comment>
<keyword evidence="4 7" id="KW-1133">Transmembrane helix</keyword>
<reference evidence="10" key="1">
    <citation type="submission" date="2012-12" db="EMBL/GenBank/DDBJ databases">
        <authorList>
            <person name="Hellsten U."/>
            <person name="Grimwood J."/>
            <person name="Chapman J.A."/>
            <person name="Shapiro H."/>
            <person name="Aerts A."/>
            <person name="Otillar R.P."/>
            <person name="Terry A.Y."/>
            <person name="Boore J.L."/>
            <person name="Simakov O."/>
            <person name="Marletaz F."/>
            <person name="Cho S.-J."/>
            <person name="Edsinger-Gonzales E."/>
            <person name="Havlak P."/>
            <person name="Kuo D.-H."/>
            <person name="Larsson T."/>
            <person name="Lv J."/>
            <person name="Arendt D."/>
            <person name="Savage R."/>
            <person name="Osoegawa K."/>
            <person name="de Jong P."/>
            <person name="Lindberg D.R."/>
            <person name="Seaver E.C."/>
            <person name="Weisblat D.A."/>
            <person name="Putnam N.H."/>
            <person name="Grigoriev I.V."/>
            <person name="Rokhsar D.S."/>
        </authorList>
    </citation>
    <scope>NUCLEOTIDE SEQUENCE</scope>
</reference>
<protein>
    <submittedName>
        <fullName evidence="8 9">Uncharacterized protein</fullName>
    </submittedName>
</protein>
<dbReference type="EnsemblMetazoa" id="HelroT162572">
    <property type="protein sequence ID" value="HelroP162572"/>
    <property type="gene ID" value="HelroG162572"/>
</dbReference>
<feature type="compositionally biased region" description="Basic and acidic residues" evidence="6">
    <location>
        <begin position="412"/>
        <end position="433"/>
    </location>
</feature>
<feature type="compositionally biased region" description="Low complexity" evidence="6">
    <location>
        <begin position="34"/>
        <end position="44"/>
    </location>
</feature>
<name>T1ESU7_HELRO</name>
<feature type="region of interest" description="Disordered" evidence="6">
    <location>
        <begin position="363"/>
        <end position="394"/>
    </location>
</feature>
<dbReference type="CTD" id="20199647"/>
<gene>
    <name evidence="9" type="primary">20199647</name>
    <name evidence="8" type="ORF">HELRODRAFT_162572</name>
</gene>
<sequence>MFTAGRILNSQKSCTSLRRATASTTGGGGGGGLTSPLILSSPSSISRRNRSTKINIDNINKYRCFVPFVWQAFIISIFGCLVLILGVALCIVGFYAGFGKNEDESYNESRALNQVDDVEGNENDNLDFFTLVTHSDSSGKQSTQQNYYDTNFDDNATNDANYVHSEPTHFTRYFTSNNYTATSSLKSLPNESDSGSSGRYLMKYFSYIGPVIMSVGSFSLVFACVLVCETRDKVLKKLQVEAIKERKLTMKKSLVRRESVQQFIEYNETNHNNNNNNNDDDDIFDDPNNNIDNVCSSNNNAINTSKRNKQKRANYAGNAEGDDLTNEIVFKKSKLKCLYYPMRRLSLSMLGDNELVIKLEDDDEDGDADDDDVHGKNALSTSDKKEKRNHKNVMNKIKAVSTFINKSIHNSNENKNKHSDKDCSNKKHGKDNNYNKIKSRNKSSQKISNISSIEDSCNVNQAAISTISNNNHQPDNFFDGIYDIGHVHTDYCGLDRSCNSNNLDKRISINNNNNVNNDIFNQQLHSACRSKARVHDWSQEIDLERHVFKDIMLSSVHHNNRGQRLSNNNNVHTSLNNSTVNIITTNSNINKGNIDNNYNNNRGITSHLHLSDDHGCVESFERNIQVGCRTACSDANYSSNILKTSTATTTLNTLLLLTTSTISTQTTTPSNSTTVLNRAATTEVVLQETVTPAITKLNTTHRPINNNKSVSNRKATTINRCILINISNDISSNCNNIVRNIYKCIVNNIHKIINIYYILCNNNNNKAAPNNNNNHDNNKKRFPPQRYDVIIRKKELERGGHKNSVTTSGGFAILKLRRFSDVFV</sequence>
<dbReference type="GO" id="GO:0016020">
    <property type="term" value="C:membrane"/>
    <property type="evidence" value="ECO:0007669"/>
    <property type="project" value="UniProtKB-SubCell"/>
</dbReference>
<evidence type="ECO:0000313" key="8">
    <source>
        <dbReference type="EMBL" id="ESN99085.1"/>
    </source>
</evidence>
<evidence type="ECO:0000256" key="3">
    <source>
        <dbReference type="ARBA" id="ARBA00022692"/>
    </source>
</evidence>
<dbReference type="HOGENOM" id="CLU_343646_0_0_1"/>
<keyword evidence="10" id="KW-1185">Reference proteome</keyword>
<evidence type="ECO:0000313" key="10">
    <source>
        <dbReference type="Proteomes" id="UP000015101"/>
    </source>
</evidence>
<dbReference type="EMBL" id="AMQM01001113">
    <property type="status" value="NOT_ANNOTATED_CDS"/>
    <property type="molecule type" value="Genomic_DNA"/>
</dbReference>
<reference evidence="8 10" key="2">
    <citation type="journal article" date="2013" name="Nature">
        <title>Insights into bilaterian evolution from three spiralian genomes.</title>
        <authorList>
            <person name="Simakov O."/>
            <person name="Marletaz F."/>
            <person name="Cho S.J."/>
            <person name="Edsinger-Gonzales E."/>
            <person name="Havlak P."/>
            <person name="Hellsten U."/>
            <person name="Kuo D.H."/>
            <person name="Larsson T."/>
            <person name="Lv J."/>
            <person name="Arendt D."/>
            <person name="Savage R."/>
            <person name="Osoegawa K."/>
            <person name="de Jong P."/>
            <person name="Grimwood J."/>
            <person name="Chapman J.A."/>
            <person name="Shapiro H."/>
            <person name="Aerts A."/>
            <person name="Otillar R.P."/>
            <person name="Terry A.Y."/>
            <person name="Boore J.L."/>
            <person name="Grigoriev I.V."/>
            <person name="Lindberg D.R."/>
            <person name="Seaver E.C."/>
            <person name="Weisblat D.A."/>
            <person name="Putnam N.H."/>
            <person name="Rokhsar D.S."/>
        </authorList>
    </citation>
    <scope>NUCLEOTIDE SEQUENCE</scope>
</reference>
<dbReference type="AlphaFoldDB" id="T1ESU7"/>
<feature type="region of interest" description="Disordered" evidence="6">
    <location>
        <begin position="408"/>
        <end position="448"/>
    </location>
</feature>
<organism evidence="9 10">
    <name type="scientific">Helobdella robusta</name>
    <name type="common">Californian leech</name>
    <dbReference type="NCBI Taxonomy" id="6412"/>
    <lineage>
        <taxon>Eukaryota</taxon>
        <taxon>Metazoa</taxon>
        <taxon>Spiralia</taxon>
        <taxon>Lophotrochozoa</taxon>
        <taxon>Annelida</taxon>
        <taxon>Clitellata</taxon>
        <taxon>Hirudinea</taxon>
        <taxon>Rhynchobdellida</taxon>
        <taxon>Glossiphoniidae</taxon>
        <taxon>Helobdella</taxon>
    </lineage>
</organism>
<evidence type="ECO:0000256" key="7">
    <source>
        <dbReference type="SAM" id="Phobius"/>
    </source>
</evidence>
<dbReference type="OrthoDB" id="9994280at2759"/>
<feature type="region of interest" description="Disordered" evidence="6">
    <location>
        <begin position="20"/>
        <end position="44"/>
    </location>
</feature>
<reference evidence="9" key="3">
    <citation type="submission" date="2015-06" db="UniProtKB">
        <authorList>
            <consortium name="EnsemblMetazoa"/>
        </authorList>
    </citation>
    <scope>IDENTIFICATION</scope>
</reference>